<name>L9XQZ3_NATGS</name>
<protein>
    <submittedName>
        <fullName evidence="1">Uncharacterized protein</fullName>
    </submittedName>
</protein>
<evidence type="ECO:0000313" key="2">
    <source>
        <dbReference type="EMBL" id="PLK18708.1"/>
    </source>
</evidence>
<evidence type="ECO:0000313" key="4">
    <source>
        <dbReference type="Proteomes" id="UP000234484"/>
    </source>
</evidence>
<comment type="caution">
    <text evidence="1">The sequence shown here is derived from an EMBL/GenBank/DDBJ whole genome shotgun (WGS) entry which is preliminary data.</text>
</comment>
<dbReference type="Proteomes" id="UP000011613">
    <property type="component" value="Unassembled WGS sequence"/>
</dbReference>
<dbReference type="EMBL" id="AOIC01000111">
    <property type="protein sequence ID" value="ELY63851.1"/>
    <property type="molecule type" value="Genomic_DNA"/>
</dbReference>
<reference evidence="2 4" key="2">
    <citation type="submission" date="2017-12" db="EMBL/GenBank/DDBJ databases">
        <title>The characterization of oligonucleotides binding to NgAgo.</title>
        <authorList>
            <person name="Jiang L."/>
            <person name="He B."/>
            <person name="Kang J."/>
            <person name="Yu M."/>
            <person name="Li N."/>
            <person name="Fang Y."/>
            <person name="Tang Z."/>
            <person name="Wu P."/>
            <person name="Yao P."/>
            <person name="Huang J."/>
        </authorList>
    </citation>
    <scope>NUCLEOTIDE SEQUENCE [LARGE SCALE GENOMIC DNA]</scope>
    <source>
        <strain evidence="2 4">SP2</strain>
        <tissue evidence="2">Freeze-dried powder thallus</tissue>
    </source>
</reference>
<proteinExistence type="predicted"/>
<sequence>MTYFIAVEPTGSNNGVYEVWTINGQTREIGVQKYSESQIGPQKAVDSLSSDRKSTAYRTQRLSLWCQA</sequence>
<dbReference type="EMBL" id="PKKI01000078">
    <property type="protein sequence ID" value="PLK18708.1"/>
    <property type="molecule type" value="Genomic_DNA"/>
</dbReference>
<accession>L9XQZ3</accession>
<organism evidence="1 3">
    <name type="scientific">Natronobacterium gregoryi (strain ATCC 43098 / DSM 3393 / CCM 3738 / CIP 104747 / IAM 13177 / JCM 8860 / NBRC 102187 / NCIMB 2189 / SP2)</name>
    <dbReference type="NCBI Taxonomy" id="797304"/>
    <lineage>
        <taxon>Archaea</taxon>
        <taxon>Methanobacteriati</taxon>
        <taxon>Methanobacteriota</taxon>
        <taxon>Stenosarchaea group</taxon>
        <taxon>Halobacteria</taxon>
        <taxon>Halobacteriales</taxon>
        <taxon>Natrialbaceae</taxon>
        <taxon>Natronobacterium</taxon>
    </lineage>
</organism>
<dbReference type="Proteomes" id="UP000234484">
    <property type="component" value="Unassembled WGS sequence"/>
</dbReference>
<evidence type="ECO:0000313" key="1">
    <source>
        <dbReference type="EMBL" id="ELY63851.1"/>
    </source>
</evidence>
<evidence type="ECO:0000313" key="3">
    <source>
        <dbReference type="Proteomes" id="UP000011613"/>
    </source>
</evidence>
<gene>
    <name evidence="1" type="ORF">C490_14997</name>
    <name evidence="2" type="ORF">CYV19_17315</name>
</gene>
<reference evidence="1 3" key="1">
    <citation type="journal article" date="2014" name="PLoS Genet.">
        <title>Phylogenetically driven sequencing of extremely halophilic archaea reveals strategies for static and dynamic osmo-response.</title>
        <authorList>
            <person name="Becker E.A."/>
            <person name="Seitzer P.M."/>
            <person name="Tritt A."/>
            <person name="Larsen D."/>
            <person name="Krusor M."/>
            <person name="Yao A.I."/>
            <person name="Wu D."/>
            <person name="Madern D."/>
            <person name="Eisen J.A."/>
            <person name="Darling A.E."/>
            <person name="Facciotti M.T."/>
        </authorList>
    </citation>
    <scope>NUCLEOTIDE SEQUENCE [LARGE SCALE GENOMIC DNA]</scope>
    <source>
        <strain evidence="1 3">SP2</strain>
    </source>
</reference>
<dbReference type="AlphaFoldDB" id="L9XQZ3"/>